<keyword evidence="1" id="KW-1133">Transmembrane helix</keyword>
<dbReference type="InterPro" id="IPR006860">
    <property type="entry name" value="FecR"/>
</dbReference>
<evidence type="ECO:0000259" key="2">
    <source>
        <dbReference type="Pfam" id="PF04773"/>
    </source>
</evidence>
<dbReference type="PANTHER" id="PTHR30273">
    <property type="entry name" value="PERIPLASMIC SIGNAL SENSOR AND SIGMA FACTOR ACTIVATOR FECR-RELATED"/>
    <property type="match status" value="1"/>
</dbReference>
<sequence length="324" mass="36188">MHRLLEQQSGEFAPGEGMNEEERLLLKELLEIRNMTGDMKGWEGVNTAEDLVKLKTKLSLPSLQPAIVPMWQRVLRYAAAIALPLAVIGVTMWTLKRFNSKGDLHANQYVTIDVPDNETRQLTMPDGSNVWLNAGSRLRYPATFSATERTVEMNGEACFSVVANDRQPFLVKVNKQTIRVLGTLFNVNAYGQNIQTTLLEGKIAVSVTGQSASPQYLLPGQQSVYDTLTGQLQVTTGNPSVDTAWKAGQIAFSNVLFPDLMHQLGHLYNYKIIFATTKFDHLHYNIPVMDKPAHVTRLLELVKATTTADINFKVDTVKRTIEIN</sequence>
<keyword evidence="1" id="KW-0812">Transmembrane</keyword>
<dbReference type="InterPro" id="IPR012373">
    <property type="entry name" value="Ferrdict_sens_TM"/>
</dbReference>
<dbReference type="Pfam" id="PF04773">
    <property type="entry name" value="FecR"/>
    <property type="match status" value="1"/>
</dbReference>
<dbReference type="Gene3D" id="3.55.50.30">
    <property type="match status" value="1"/>
</dbReference>
<evidence type="ECO:0000256" key="1">
    <source>
        <dbReference type="SAM" id="Phobius"/>
    </source>
</evidence>
<name>A0AAE6ZGD2_9BACT</name>
<gene>
    <name evidence="3" type="ORF">HF329_15055</name>
</gene>
<dbReference type="KEGG" id="coy:HF329_15055"/>
<evidence type="ECO:0000313" key="4">
    <source>
        <dbReference type="Proteomes" id="UP000502421"/>
    </source>
</evidence>
<dbReference type="RefSeq" id="WP_168804884.1">
    <property type="nucleotide sequence ID" value="NZ_CP051205.1"/>
</dbReference>
<feature type="domain" description="FecR protein" evidence="2">
    <location>
        <begin position="112"/>
        <end position="203"/>
    </location>
</feature>
<proteinExistence type="predicted"/>
<dbReference type="EMBL" id="CP051205">
    <property type="protein sequence ID" value="QJB32570.1"/>
    <property type="molecule type" value="Genomic_DNA"/>
</dbReference>
<dbReference type="Proteomes" id="UP000502421">
    <property type="component" value="Chromosome"/>
</dbReference>
<protein>
    <submittedName>
        <fullName evidence="3">FecR domain-containing protein</fullName>
    </submittedName>
</protein>
<keyword evidence="1" id="KW-0472">Membrane</keyword>
<dbReference type="GO" id="GO:0016989">
    <property type="term" value="F:sigma factor antagonist activity"/>
    <property type="evidence" value="ECO:0007669"/>
    <property type="project" value="TreeGrafter"/>
</dbReference>
<reference evidence="4" key="1">
    <citation type="submission" date="2020-04" db="EMBL/GenBank/DDBJ databases">
        <authorList>
            <person name="Kittiwongwattana C."/>
        </authorList>
    </citation>
    <scope>NUCLEOTIDE SEQUENCE [LARGE SCALE GENOMIC DNA]</scope>
    <source>
        <strain evidence="4">1310</strain>
    </source>
</reference>
<accession>A0AAE6ZGD2</accession>
<dbReference type="AlphaFoldDB" id="A0AAE6ZGD2"/>
<dbReference type="Gene3D" id="2.60.120.1440">
    <property type="match status" value="1"/>
</dbReference>
<feature type="transmembrane region" description="Helical" evidence="1">
    <location>
        <begin position="74"/>
        <end position="95"/>
    </location>
</feature>
<evidence type="ECO:0000313" key="3">
    <source>
        <dbReference type="EMBL" id="QJB32570.1"/>
    </source>
</evidence>
<organism evidence="3 4">
    <name type="scientific">Chitinophaga oryzae</name>
    <dbReference type="NCBI Taxonomy" id="2725414"/>
    <lineage>
        <taxon>Bacteria</taxon>
        <taxon>Pseudomonadati</taxon>
        <taxon>Bacteroidota</taxon>
        <taxon>Chitinophagia</taxon>
        <taxon>Chitinophagales</taxon>
        <taxon>Chitinophagaceae</taxon>
        <taxon>Chitinophaga</taxon>
    </lineage>
</organism>
<dbReference type="PANTHER" id="PTHR30273:SF2">
    <property type="entry name" value="PROTEIN FECR"/>
    <property type="match status" value="1"/>
</dbReference>